<feature type="region of interest" description="Disordered" evidence="2">
    <location>
        <begin position="333"/>
        <end position="366"/>
    </location>
</feature>
<evidence type="ECO:0000313" key="5">
    <source>
        <dbReference type="Proteomes" id="UP000236621"/>
    </source>
</evidence>
<comment type="caution">
    <text evidence="4">The sequence shown here is derived from an EMBL/GenBank/DDBJ whole genome shotgun (WGS) entry which is preliminary data.</text>
</comment>
<feature type="compositionally biased region" description="Basic and acidic residues" evidence="2">
    <location>
        <begin position="647"/>
        <end position="666"/>
    </location>
</feature>
<proteinExistence type="inferred from homology"/>
<dbReference type="PANTHER" id="PTHR14490">
    <property type="entry name" value="ZINC FINGER, ZZ TYPE"/>
    <property type="match status" value="1"/>
</dbReference>
<feature type="compositionally biased region" description="Basic and acidic residues" evidence="2">
    <location>
        <begin position="511"/>
        <end position="523"/>
    </location>
</feature>
<comment type="similarity">
    <text evidence="1">Belongs to the KRI1 family.</text>
</comment>
<dbReference type="GO" id="GO:0005730">
    <property type="term" value="C:nucleolus"/>
    <property type="evidence" value="ECO:0007669"/>
    <property type="project" value="TreeGrafter"/>
</dbReference>
<feature type="compositionally biased region" description="Basic residues" evidence="2">
    <location>
        <begin position="498"/>
        <end position="510"/>
    </location>
</feature>
<feature type="compositionally biased region" description="Acidic residues" evidence="2">
    <location>
        <begin position="98"/>
        <end position="120"/>
    </location>
</feature>
<feature type="region of interest" description="Disordered" evidence="2">
    <location>
        <begin position="430"/>
        <end position="523"/>
    </location>
</feature>
<dbReference type="AlphaFoldDB" id="A0A2K3QHM2"/>
<feature type="compositionally biased region" description="Basic and acidic residues" evidence="2">
    <location>
        <begin position="334"/>
        <end position="366"/>
    </location>
</feature>
<dbReference type="Pfam" id="PF05178">
    <property type="entry name" value="Kri1"/>
    <property type="match status" value="1"/>
</dbReference>
<dbReference type="GO" id="GO:0030686">
    <property type="term" value="C:90S preribosome"/>
    <property type="evidence" value="ECO:0007669"/>
    <property type="project" value="TreeGrafter"/>
</dbReference>
<protein>
    <submittedName>
        <fullName evidence="4">Protein KRI1</fullName>
    </submittedName>
</protein>
<evidence type="ECO:0000259" key="3">
    <source>
        <dbReference type="Pfam" id="PF12936"/>
    </source>
</evidence>
<dbReference type="Pfam" id="PF12936">
    <property type="entry name" value="Kri1_C"/>
    <property type="match status" value="1"/>
</dbReference>
<gene>
    <name evidence="4" type="ORF">TCAP_03002</name>
</gene>
<dbReference type="OrthoDB" id="10252032at2759"/>
<feature type="region of interest" description="Disordered" evidence="2">
    <location>
        <begin position="629"/>
        <end position="698"/>
    </location>
</feature>
<feature type="non-terminal residue" evidence="4">
    <location>
        <position position="1"/>
    </location>
</feature>
<organism evidence="4 5">
    <name type="scientific">Tolypocladium capitatum</name>
    <dbReference type="NCBI Taxonomy" id="45235"/>
    <lineage>
        <taxon>Eukaryota</taxon>
        <taxon>Fungi</taxon>
        <taxon>Dikarya</taxon>
        <taxon>Ascomycota</taxon>
        <taxon>Pezizomycotina</taxon>
        <taxon>Sordariomycetes</taxon>
        <taxon>Hypocreomycetidae</taxon>
        <taxon>Hypocreales</taxon>
        <taxon>Ophiocordycipitaceae</taxon>
        <taxon>Tolypocladium</taxon>
    </lineage>
</organism>
<dbReference type="InterPro" id="IPR024626">
    <property type="entry name" value="Kri1-like_C"/>
</dbReference>
<feature type="compositionally biased region" description="Basic and acidic residues" evidence="2">
    <location>
        <begin position="228"/>
        <end position="237"/>
    </location>
</feature>
<dbReference type="GO" id="GO:0000447">
    <property type="term" value="P:endonucleolytic cleavage in ITS1 to separate SSU-rRNA from 5.8S rRNA and LSU-rRNA from tricistronic rRNA transcript (SSU-rRNA, 5.8S rRNA, LSU-rRNA)"/>
    <property type="evidence" value="ECO:0007669"/>
    <property type="project" value="TreeGrafter"/>
</dbReference>
<feature type="region of interest" description="Disordered" evidence="2">
    <location>
        <begin position="74"/>
        <end position="120"/>
    </location>
</feature>
<keyword evidence="5" id="KW-1185">Reference proteome</keyword>
<feature type="region of interest" description="Disordered" evidence="2">
    <location>
        <begin position="211"/>
        <end position="248"/>
    </location>
</feature>
<feature type="compositionally biased region" description="Basic and acidic residues" evidence="2">
    <location>
        <begin position="454"/>
        <end position="476"/>
    </location>
</feature>
<reference evidence="4 5" key="1">
    <citation type="submission" date="2017-08" db="EMBL/GenBank/DDBJ databases">
        <title>Harnessing the power of phylogenomics to disentangle the directionality and signatures of interkingdom host jumping in the parasitic fungal genus Tolypocladium.</title>
        <authorList>
            <person name="Quandt C.A."/>
            <person name="Patterson W."/>
            <person name="Spatafora J.W."/>
        </authorList>
    </citation>
    <scope>NUCLEOTIDE SEQUENCE [LARGE SCALE GENOMIC DNA]</scope>
    <source>
        <strain evidence="4 5">CBS 113982</strain>
    </source>
</reference>
<feature type="compositionally biased region" description="Acidic residues" evidence="2">
    <location>
        <begin position="431"/>
        <end position="440"/>
    </location>
</feature>
<accession>A0A2K3QHM2</accession>
<name>A0A2K3QHM2_9HYPO</name>
<feature type="compositionally biased region" description="Acidic residues" evidence="2">
    <location>
        <begin position="480"/>
        <end position="493"/>
    </location>
</feature>
<dbReference type="InterPro" id="IPR018034">
    <property type="entry name" value="Kri1"/>
</dbReference>
<feature type="domain" description="Kri1-like C-terminal" evidence="3">
    <location>
        <begin position="524"/>
        <end position="616"/>
    </location>
</feature>
<dbReference type="STRING" id="45235.A0A2K3QHM2"/>
<evidence type="ECO:0000313" key="4">
    <source>
        <dbReference type="EMBL" id="PNY27052.1"/>
    </source>
</evidence>
<dbReference type="EMBL" id="NRSZ01000465">
    <property type="protein sequence ID" value="PNY27052.1"/>
    <property type="molecule type" value="Genomic_DNA"/>
</dbReference>
<dbReference type="PANTHER" id="PTHR14490:SF5">
    <property type="entry name" value="PROTEIN KRI1 HOMOLOG"/>
    <property type="match status" value="1"/>
</dbReference>
<evidence type="ECO:0000256" key="2">
    <source>
        <dbReference type="SAM" id="MobiDB-lite"/>
    </source>
</evidence>
<sequence length="698" mass="79196">VTFLAGLRRPVIGCQHHCKALDRSRLDCRNATMAPGAAASADPKFAKRNLLEDSDSDADGGAKVDGFKVNEEYARRFEHNKKREERHRLEEKYKREDDGGDDDDESSSSNETEDEEGFLVTEDLDAQISATLHAIRTRDPRVYDKNVTFVKLPDDETLAAGKDTKEKPVFLRDYHREKILRGDAGASDDEDEEPQTYAQEQDALKKSIMSEINAAKAEEGSDDSDDGEFVKRKEPAKADANGVHPSRAAGLKLTELDVAAAERNPDTFLSNFMASRAWIPEEGGRWTAFDSDEGEDDDRAEEWEQAYNLRFEDPAKSNEVLKSYARDFAAARSVRREEKTGRKRQRELEKEKKEEEKRRKREDKARLRKLKLEETEEKLRKVKQAAGAAGKDLSEEDWMKFLDDAWEDDKWEQEMQKRFGDEYYAVREDAALSDEEEAGESGDKKNKKKHPKKPKWDDDIDIKDLVPDFEDGEAKPPIELSDDEMEGDDNGDDDSSRPPKKRKTTDHKRARLESQKAARQERTKLEVLVDSRLKLTNHDLLGNAAASSSGGGFRYRETSPQSFGMTARDILLAPSDKDLNEFAGLKKLASFRDPEKKRKDRKRLGKKARLREWRRGVFGREFEREGPTYGFERLVDGDADEAQVQQQDRKGKGRDKQPDGGSEEKGNGNVVGEAGGSRKKKRKRSKGSKAAHAQVEAS</sequence>
<feature type="compositionally biased region" description="Basic residues" evidence="2">
    <location>
        <begin position="677"/>
        <end position="689"/>
    </location>
</feature>
<feature type="compositionally biased region" description="Basic and acidic residues" evidence="2">
    <location>
        <begin position="74"/>
        <end position="97"/>
    </location>
</feature>
<evidence type="ECO:0000256" key="1">
    <source>
        <dbReference type="ARBA" id="ARBA00007473"/>
    </source>
</evidence>
<dbReference type="Proteomes" id="UP000236621">
    <property type="component" value="Unassembled WGS sequence"/>
</dbReference>